<name>A0A346XR74_9ACTN</name>
<evidence type="ECO:0000313" key="1">
    <source>
        <dbReference type="EMBL" id="AXV04721.1"/>
    </source>
</evidence>
<dbReference type="KEGG" id="euz:DVS28_a0011"/>
<gene>
    <name evidence="1" type="ORF">DVS28_a0011</name>
</gene>
<protein>
    <submittedName>
        <fullName evidence="1">Uncharacterized protein</fullName>
    </submittedName>
</protein>
<dbReference type="AlphaFoldDB" id="A0A346XR74"/>
<evidence type="ECO:0000313" key="2">
    <source>
        <dbReference type="Proteomes" id="UP000264006"/>
    </source>
</evidence>
<proteinExistence type="predicted"/>
<keyword evidence="2" id="KW-1185">Reference proteome</keyword>
<sequence length="37" mass="4238">MKKLIVLLAVLAAGAMALKRQRDMELDEAIWEEPRDL</sequence>
<reference evidence="1 2" key="1">
    <citation type="submission" date="2018-09" db="EMBL/GenBank/DDBJ databases">
        <title>Complete genome sequence of Euzebya sp. DY32-46 isolated from seawater of Pacific Ocean.</title>
        <authorList>
            <person name="Xu L."/>
            <person name="Wu Y.-H."/>
            <person name="Xu X.-W."/>
        </authorList>
    </citation>
    <scope>NUCLEOTIDE SEQUENCE [LARGE SCALE GENOMIC DNA]</scope>
    <source>
        <strain evidence="1 2">DY32-46</strain>
    </source>
</reference>
<organism evidence="1 2">
    <name type="scientific">Euzebya pacifica</name>
    <dbReference type="NCBI Taxonomy" id="1608957"/>
    <lineage>
        <taxon>Bacteria</taxon>
        <taxon>Bacillati</taxon>
        <taxon>Actinomycetota</taxon>
        <taxon>Nitriliruptoria</taxon>
        <taxon>Euzebyales</taxon>
    </lineage>
</organism>
<dbReference type="EMBL" id="CP031165">
    <property type="protein sequence ID" value="AXV04721.1"/>
    <property type="molecule type" value="Genomic_DNA"/>
</dbReference>
<accession>A0A346XR74</accession>
<dbReference type="Proteomes" id="UP000264006">
    <property type="component" value="Chromosome"/>
</dbReference>